<keyword evidence="1" id="KW-0805">Transcription regulation</keyword>
<dbReference type="Gene3D" id="1.10.1740.10">
    <property type="match status" value="1"/>
</dbReference>
<dbReference type="NCBIfam" id="TIGR02937">
    <property type="entry name" value="sigma70-ECF"/>
    <property type="match status" value="1"/>
</dbReference>
<gene>
    <name evidence="5" type="ORF">RG47T_3575</name>
</gene>
<dbReference type="PANTHER" id="PTHR43133:SF51">
    <property type="entry name" value="RNA POLYMERASE SIGMA FACTOR"/>
    <property type="match status" value="1"/>
</dbReference>
<dbReference type="EMBL" id="MPPL01000001">
    <property type="protein sequence ID" value="OKS88111.1"/>
    <property type="molecule type" value="Genomic_DNA"/>
</dbReference>
<keyword evidence="3" id="KW-0804">Transcription</keyword>
<dbReference type="InterPro" id="IPR007627">
    <property type="entry name" value="RNA_pol_sigma70_r2"/>
</dbReference>
<dbReference type="PANTHER" id="PTHR43133">
    <property type="entry name" value="RNA POLYMERASE ECF-TYPE SIGMA FACTO"/>
    <property type="match status" value="1"/>
</dbReference>
<feature type="domain" description="RNA polymerase sigma-70 region 2" evidence="4">
    <location>
        <begin position="31"/>
        <end position="96"/>
    </location>
</feature>
<name>A0A1Q6A298_9SPHI</name>
<evidence type="ECO:0000256" key="1">
    <source>
        <dbReference type="ARBA" id="ARBA00023015"/>
    </source>
</evidence>
<dbReference type="RefSeq" id="WP_074490660.1">
    <property type="nucleotide sequence ID" value="NZ_FPAM01000010.1"/>
</dbReference>
<reference evidence="5 6" key="1">
    <citation type="submission" date="2016-11" db="EMBL/GenBank/DDBJ databases">
        <title>Whole Genome Sequencing of Mucilaginibacter polytrichastri RG4-7(T) isolated from the moss sample.</title>
        <authorList>
            <person name="Li Y."/>
        </authorList>
    </citation>
    <scope>NUCLEOTIDE SEQUENCE [LARGE SCALE GENOMIC DNA]</scope>
    <source>
        <strain evidence="5 6">RG4-7</strain>
    </source>
</reference>
<evidence type="ECO:0000256" key="3">
    <source>
        <dbReference type="ARBA" id="ARBA00023163"/>
    </source>
</evidence>
<dbReference type="STRING" id="1302689.RG47T_3575"/>
<dbReference type="GO" id="GO:0016987">
    <property type="term" value="F:sigma factor activity"/>
    <property type="evidence" value="ECO:0007669"/>
    <property type="project" value="UniProtKB-KW"/>
</dbReference>
<evidence type="ECO:0000313" key="6">
    <source>
        <dbReference type="Proteomes" id="UP000186720"/>
    </source>
</evidence>
<comment type="caution">
    <text evidence="5">The sequence shown here is derived from an EMBL/GenBank/DDBJ whole genome shotgun (WGS) entry which is preliminary data.</text>
</comment>
<evidence type="ECO:0000313" key="5">
    <source>
        <dbReference type="EMBL" id="OKS88111.1"/>
    </source>
</evidence>
<dbReference type="AlphaFoldDB" id="A0A1Q6A298"/>
<organism evidence="5 6">
    <name type="scientific">Mucilaginibacter polytrichastri</name>
    <dbReference type="NCBI Taxonomy" id="1302689"/>
    <lineage>
        <taxon>Bacteria</taxon>
        <taxon>Pseudomonadati</taxon>
        <taxon>Bacteroidota</taxon>
        <taxon>Sphingobacteriia</taxon>
        <taxon>Sphingobacteriales</taxon>
        <taxon>Sphingobacteriaceae</taxon>
        <taxon>Mucilaginibacter</taxon>
    </lineage>
</organism>
<evidence type="ECO:0000256" key="2">
    <source>
        <dbReference type="ARBA" id="ARBA00023082"/>
    </source>
</evidence>
<dbReference type="SUPFAM" id="SSF88946">
    <property type="entry name" value="Sigma2 domain of RNA polymerase sigma factors"/>
    <property type="match status" value="1"/>
</dbReference>
<proteinExistence type="predicted"/>
<protein>
    <recommendedName>
        <fullName evidence="4">RNA polymerase sigma-70 region 2 domain-containing protein</fullName>
    </recommendedName>
</protein>
<dbReference type="Proteomes" id="UP000186720">
    <property type="component" value="Unassembled WGS sequence"/>
</dbReference>
<dbReference type="Pfam" id="PF04542">
    <property type="entry name" value="Sigma70_r2"/>
    <property type="match status" value="1"/>
</dbReference>
<sequence length="291" mass="33985">MFPYTEQYIENEDNLLIQQALNGSSTAINELIDRHQHFIYNVALKFVRDQDDAHDLTQEVLIKMVTKLQQYQEKSSFKTWLYRLVFNHFLNTERKKAEKEVYSFDELGDFVETVHNQDEMTTEEQEEYSEQITTIRNKCMTSTLLCLNREQRIILILGSIFNLKSNIAADLLDMTPENFRKQLSRAKADLFNFMDNKCGLMNPANSCRCHKKTKGFMKDGLVDTNTGQFFGDIASSIRSLADEKNEALDYLMEQKYLYLFTSQPYQKAIRGKDLGVKLLSDPQVIELFRLN</sequence>
<dbReference type="InterPro" id="IPR013325">
    <property type="entry name" value="RNA_pol_sigma_r2"/>
</dbReference>
<keyword evidence="2" id="KW-0731">Sigma factor</keyword>
<dbReference type="InterPro" id="IPR014284">
    <property type="entry name" value="RNA_pol_sigma-70_dom"/>
</dbReference>
<evidence type="ECO:0000259" key="4">
    <source>
        <dbReference type="Pfam" id="PF04542"/>
    </source>
</evidence>
<accession>A0A1Q6A298</accession>
<dbReference type="OrthoDB" id="9780326at2"/>
<dbReference type="GO" id="GO:0006352">
    <property type="term" value="P:DNA-templated transcription initiation"/>
    <property type="evidence" value="ECO:0007669"/>
    <property type="project" value="InterPro"/>
</dbReference>
<keyword evidence="6" id="KW-1185">Reference proteome</keyword>
<dbReference type="InterPro" id="IPR039425">
    <property type="entry name" value="RNA_pol_sigma-70-like"/>
</dbReference>